<dbReference type="CDD" id="cd09979">
    <property type="entry name" value="LOTUS_3_Limkain_b1"/>
    <property type="match status" value="1"/>
</dbReference>
<dbReference type="CDD" id="cd12256">
    <property type="entry name" value="RRM2_LKAP"/>
    <property type="match status" value="1"/>
</dbReference>
<dbReference type="GO" id="GO:0003723">
    <property type="term" value="F:RNA binding"/>
    <property type="evidence" value="ECO:0007669"/>
    <property type="project" value="UniProtKB-UniRule"/>
</dbReference>
<dbReference type="Pfam" id="PF01936">
    <property type="entry name" value="NYN"/>
    <property type="match status" value="1"/>
</dbReference>
<dbReference type="InterPro" id="IPR034191">
    <property type="entry name" value="MARF1_RRM2"/>
</dbReference>
<evidence type="ECO:0000256" key="4">
    <source>
        <dbReference type="ARBA" id="ARBA00022782"/>
    </source>
</evidence>
<feature type="region of interest" description="Disordered" evidence="11">
    <location>
        <begin position="1542"/>
        <end position="1575"/>
    </location>
</feature>
<dbReference type="InterPro" id="IPR012677">
    <property type="entry name" value="Nucleotide-bd_a/b_plait_sf"/>
</dbReference>
<dbReference type="GO" id="GO:1905762">
    <property type="term" value="F:CCR4-NOT complex binding"/>
    <property type="evidence" value="ECO:0007669"/>
    <property type="project" value="TreeGrafter"/>
</dbReference>
<accession>A0A3Q2W2X7</accession>
<feature type="domain" description="HTH OST-type" evidence="13">
    <location>
        <begin position="1139"/>
        <end position="1214"/>
    </location>
</feature>
<feature type="compositionally biased region" description="Basic and acidic residues" evidence="11">
    <location>
        <begin position="523"/>
        <end position="536"/>
    </location>
</feature>
<dbReference type="GO" id="GO:0005777">
    <property type="term" value="C:peroxisome"/>
    <property type="evidence" value="ECO:0007669"/>
    <property type="project" value="UniProtKB-SubCell"/>
</dbReference>
<feature type="region of interest" description="Disordered" evidence="11">
    <location>
        <begin position="513"/>
        <end position="617"/>
    </location>
</feature>
<evidence type="ECO:0000259" key="12">
    <source>
        <dbReference type="PROSITE" id="PS50102"/>
    </source>
</evidence>
<feature type="domain" description="RRM" evidence="12">
    <location>
        <begin position="447"/>
        <end position="523"/>
    </location>
</feature>
<feature type="region of interest" description="Disordered" evidence="11">
    <location>
        <begin position="665"/>
        <end position="688"/>
    </location>
</feature>
<dbReference type="FunFam" id="3.30.420.610:FF:000001">
    <property type="entry name" value="Meiosis regulator and mRNA stability factor 1"/>
    <property type="match status" value="2"/>
</dbReference>
<dbReference type="InterPro" id="IPR034189">
    <property type="entry name" value="MARF1_RRM1"/>
</dbReference>
<keyword evidence="6" id="KW-0896">Oogenesis</keyword>
<keyword evidence="4" id="KW-0221">Differentiation</keyword>
<feature type="compositionally biased region" description="Low complexity" evidence="11">
    <location>
        <begin position="76"/>
        <end position="89"/>
    </location>
</feature>
<name>A0A3Q2W2X7_HAPBU</name>
<dbReference type="InterPro" id="IPR021139">
    <property type="entry name" value="NYN"/>
</dbReference>
<dbReference type="Pfam" id="PF00076">
    <property type="entry name" value="RRM_1"/>
    <property type="match status" value="1"/>
</dbReference>
<dbReference type="InterPro" id="IPR024768">
    <property type="entry name" value="Marf1"/>
</dbReference>
<feature type="domain" description="HTH OST-type" evidence="13">
    <location>
        <begin position="1463"/>
        <end position="1537"/>
    </location>
</feature>
<evidence type="ECO:0000256" key="5">
    <source>
        <dbReference type="ARBA" id="ARBA00022884"/>
    </source>
</evidence>
<keyword evidence="8" id="KW-0469">Meiosis</keyword>
<feature type="domain" description="HTH OST-type" evidence="13">
    <location>
        <begin position="1063"/>
        <end position="1137"/>
    </location>
</feature>
<dbReference type="GeneTree" id="ENSGT00390000002393"/>
<keyword evidence="15" id="KW-1185">Reference proteome</keyword>
<dbReference type="PANTHER" id="PTHR14379">
    <property type="entry name" value="LIMKAIN B LKAP"/>
    <property type="match status" value="1"/>
</dbReference>
<evidence type="ECO:0000313" key="14">
    <source>
        <dbReference type="Ensembl" id="ENSHBUP00000019026.1"/>
    </source>
</evidence>
<feature type="domain" description="HTH OST-type" evidence="13">
    <location>
        <begin position="1375"/>
        <end position="1453"/>
    </location>
</feature>
<feature type="compositionally biased region" description="Polar residues" evidence="11">
    <location>
        <begin position="1562"/>
        <end position="1571"/>
    </location>
</feature>
<evidence type="ECO:0000256" key="6">
    <source>
        <dbReference type="ARBA" id="ARBA00022943"/>
    </source>
</evidence>
<dbReference type="InterPro" id="IPR000504">
    <property type="entry name" value="RRM_dom"/>
</dbReference>
<feature type="region of interest" description="Disordered" evidence="11">
    <location>
        <begin position="636"/>
        <end position="655"/>
    </location>
</feature>
<feature type="domain" description="HTH OST-type" evidence="13">
    <location>
        <begin position="1223"/>
        <end position="1298"/>
    </location>
</feature>
<evidence type="ECO:0000256" key="1">
    <source>
        <dbReference type="ARBA" id="ARBA00004275"/>
    </source>
</evidence>
<evidence type="ECO:0000313" key="15">
    <source>
        <dbReference type="Proteomes" id="UP000264840"/>
    </source>
</evidence>
<dbReference type="PANTHER" id="PTHR14379:SF3">
    <property type="entry name" value="MEIOSIS REGULATOR AND MRNA STABILITY FACTOR 1"/>
    <property type="match status" value="1"/>
</dbReference>
<evidence type="ECO:0000256" key="9">
    <source>
        <dbReference type="ARBA" id="ARBA00030116"/>
    </source>
</evidence>
<dbReference type="Gene3D" id="3.30.420.610">
    <property type="entry name" value="LOTUS domain-like"/>
    <property type="match status" value="6"/>
</dbReference>
<dbReference type="InterPro" id="IPR041966">
    <property type="entry name" value="LOTUS-like"/>
</dbReference>
<feature type="compositionally biased region" description="Polar residues" evidence="11">
    <location>
        <begin position="1544"/>
        <end position="1555"/>
    </location>
</feature>
<dbReference type="InterPro" id="IPR025605">
    <property type="entry name" value="OST-HTH/LOTUS_dom"/>
</dbReference>
<protein>
    <recommendedName>
        <fullName evidence="2">Meiosis regulator and mRNA stability factor 1</fullName>
    </recommendedName>
    <alternativeName>
        <fullName evidence="9">Limkain-b1</fullName>
    </alternativeName>
</protein>
<feature type="domain" description="RRM" evidence="12">
    <location>
        <begin position="753"/>
        <end position="832"/>
    </location>
</feature>
<reference evidence="14" key="2">
    <citation type="submission" date="2025-09" db="UniProtKB">
        <authorList>
            <consortium name="Ensembl"/>
        </authorList>
    </citation>
    <scope>IDENTIFICATION</scope>
</reference>
<dbReference type="Gene3D" id="3.30.70.330">
    <property type="match status" value="2"/>
</dbReference>
<dbReference type="InterPro" id="IPR045602">
    <property type="entry name" value="MARF1_LOTUS"/>
</dbReference>
<feature type="compositionally biased region" description="Pro residues" evidence="11">
    <location>
        <begin position="90"/>
        <end position="102"/>
    </location>
</feature>
<dbReference type="PROSITE" id="PS50102">
    <property type="entry name" value="RRM"/>
    <property type="match status" value="2"/>
</dbReference>
<dbReference type="SMART" id="SM00360">
    <property type="entry name" value="RRM"/>
    <property type="match status" value="2"/>
</dbReference>
<feature type="domain" description="HTH OST-type" evidence="13">
    <location>
        <begin position="1299"/>
        <end position="1373"/>
    </location>
</feature>
<dbReference type="CDD" id="cd09981">
    <property type="entry name" value="LOTUS_5_Limkain_b1"/>
    <property type="match status" value="1"/>
</dbReference>
<feature type="region of interest" description="Disordered" evidence="11">
    <location>
        <begin position="729"/>
        <end position="748"/>
    </location>
</feature>
<feature type="compositionally biased region" description="Basic residues" evidence="11">
    <location>
        <begin position="575"/>
        <end position="584"/>
    </location>
</feature>
<keyword evidence="5 10" id="KW-0694">RNA-binding</keyword>
<dbReference type="InterPro" id="IPR035979">
    <property type="entry name" value="RBD_domain_sf"/>
</dbReference>
<comment type="subcellular location">
    <subcellularLocation>
        <location evidence="1">Peroxisome</location>
    </subcellularLocation>
</comment>
<sequence>MMEGLGKERSTCGARSFPWLAHTETEASTLLWKLKDCFSAHETSSPHQTDKSNHMDNRKAVLDLKDVPPPPLHHTSSSQLSQPFSLSSLPLPPPCLPPPPPQLAQDSFQQPPPPHQQQEGASPKVSICEHCDHNNTDGFGLLGGRGVVGSGSNAAGVVSLYMAPGSLGAPISTSRSGPCSVASSVHQYKHKFSCGTGGEAFDPLFSLSCKPQLSSSVATSQPISSHPYLPCCSGLLHTYPAVPLSFSQASLFPSSAPMASSLPSVSSLPASLHGSCLTSSGFYSCGVDCSASARRSQGSILGGHPSTSTITTTATSAHFFSNPMHLNVERTVCVKGAHYCQECLFKVTVAHINATAKNAADDKLRQSLRRFAETHTAPATVVLVSSDVNFASELSDLRHRHGFHVILVHGSHTSSALLQHANSHVPFQEITADLPPRMLVKAQPSFNHLYVHNLPLNCDKNMRNAVKLRLRRLSDNCGGRVLGVSQGTAVLRFGSPEAATRARKRMENEDVFGHRISLSFSPRPRDDASPDSELRSQPHHLPQTLARTSQTQDSMFGPPPSIASFSFLPLETPRSPRRPRRATRPCHTPGPVAERPYSPRRGCSGPPGGAPAKPHQELGSLEGKARMNFQHLEKGCAASSSTQNNGEAGALEQLTKPGLTVESIYSQREDSSPQSATESPVDQVDRNSGEFQISTPSAFSKLNLHRSFSPLVLSQGSWSSRSASPCLSSRSSPLIAAPRSPCSEASEPFSEGAEIQVANLDYRMSRKDLQQTLNDTFSRYGRVKSVELSPHTDYQLKATIQMMSLQQAISAVSGLHRYKIGGKRIQVSLITGGSNKSLAMLGPEIISILQDAPASCLPLFKFTEIYEKKYSRKLVVGDLYRLPELVAVREQGGSRFVCLLSNSQIRQSPLGSSQSQEGSSSASGSPVVFEELEYHEPVCRQHYSVQDFSEADFDPDSYKIPFVVMSLSTLASEVHSLLQSHQGTLPLLSFPDCYAAKFRPLQLGNESLEGGVPLEHLVTCVPSITVVTAQNGFKVIKWINNKPPVPNSEPWIQRCKSPVGNPQLIQFSREIIDLLKSQPSCIMPISKFIPSYHHHFAKQCRVSDYGFSKLLELLEAVPHVLQILGMGTKRLLTLTHRAQVKRFTQDLLKLLKFQASKQVAIKDFMQAYHWCFSRDWRVTDYGICDLMDLLTEIPDTTITITQQPTDTVISVPKRERTMEELERTKQFGKEVVDLLRHQPHCRMPFSKFIPTYHHHFGRQCKLSHYGFTKLIELFEAIPDVLMVLECGEEKVLSLTEVERIKALAAQLVKLLRAQKNSSLPVSQLLTEYSKTFGYGLRLQDFDASSLPALLTKLCHVVKVVDGADGREVQLINRKSLRSLTSQLLALLMSQEDENITKGLKVEELSQYYLSVHGVALNPCEYGFLSLSELLKSLPYLVELYHEETDDTTQAASSHGEEFVRLTRLYQFARNVRALLHTYHYNQIFLTEFHGAYNKFTGCSLDPRFCGYTSVDELLSAIPQVIWIKGHGHKRIIVLKNDMKAKPSCSVSNSPQPENTESPRDSPISSATSGAQSPGADAAAESELLCLSSPVDLLCGPVPSCLPSPQLHPDPVVVQQADLIHFEERTPPLPTDVTADLPAKRDGSTDDSADPREPPPPPDTKTLLSMDSPSRRASRSRIKLAANFSFTAGL</sequence>
<dbReference type="PROSITE" id="PS51644">
    <property type="entry name" value="HTH_OST"/>
    <property type="match status" value="6"/>
</dbReference>
<evidence type="ECO:0000256" key="8">
    <source>
        <dbReference type="ARBA" id="ARBA00023254"/>
    </source>
</evidence>
<reference evidence="14" key="1">
    <citation type="submission" date="2025-08" db="UniProtKB">
        <authorList>
            <consortium name="Ensembl"/>
        </authorList>
    </citation>
    <scope>IDENTIFICATION</scope>
</reference>
<dbReference type="GO" id="GO:0048477">
    <property type="term" value="P:oogenesis"/>
    <property type="evidence" value="ECO:0007669"/>
    <property type="project" value="UniProtKB-KW"/>
</dbReference>
<dbReference type="Pfam" id="PF19687">
    <property type="entry name" value="MARF1_LOTUS"/>
    <property type="match status" value="1"/>
</dbReference>
<dbReference type="Ensembl" id="ENSHBUT00000028249.1">
    <property type="protein sequence ID" value="ENSHBUP00000019026.1"/>
    <property type="gene ID" value="ENSHBUG00000021171.1"/>
</dbReference>
<dbReference type="Pfam" id="PF12872">
    <property type="entry name" value="OST-HTH"/>
    <property type="match status" value="6"/>
</dbReference>
<dbReference type="SUPFAM" id="SSF54928">
    <property type="entry name" value="RNA-binding domain, RBD"/>
    <property type="match status" value="2"/>
</dbReference>
<evidence type="ECO:0000256" key="2">
    <source>
        <dbReference type="ARBA" id="ARBA00022152"/>
    </source>
</evidence>
<dbReference type="GO" id="GO:0004540">
    <property type="term" value="F:RNA nuclease activity"/>
    <property type="evidence" value="ECO:0007669"/>
    <property type="project" value="InterPro"/>
</dbReference>
<feature type="compositionally biased region" description="Basic and acidic residues" evidence="11">
    <location>
        <begin position="1637"/>
        <end position="1652"/>
    </location>
</feature>
<feature type="compositionally biased region" description="Polar residues" evidence="11">
    <location>
        <begin position="545"/>
        <end position="554"/>
    </location>
</feature>
<dbReference type="Pfam" id="PF11608">
    <property type="entry name" value="RRM_MARF1"/>
    <property type="match status" value="1"/>
</dbReference>
<keyword evidence="7" id="KW-0576">Peroxisome</keyword>
<evidence type="ECO:0000256" key="10">
    <source>
        <dbReference type="PROSITE-ProRule" id="PRU00176"/>
    </source>
</evidence>
<feature type="region of interest" description="Disordered" evidence="11">
    <location>
        <begin position="1622"/>
        <end position="1674"/>
    </location>
</feature>
<evidence type="ECO:0000256" key="7">
    <source>
        <dbReference type="ARBA" id="ARBA00023140"/>
    </source>
</evidence>
<keyword evidence="3" id="KW-0677">Repeat</keyword>
<evidence type="ECO:0000256" key="3">
    <source>
        <dbReference type="ARBA" id="ARBA00022737"/>
    </source>
</evidence>
<feature type="region of interest" description="Disordered" evidence="11">
    <location>
        <begin position="63"/>
        <end position="124"/>
    </location>
</feature>
<organism evidence="14 15">
    <name type="scientific">Haplochromis burtoni</name>
    <name type="common">Burton's mouthbrooder</name>
    <name type="synonym">Chromis burtoni</name>
    <dbReference type="NCBI Taxonomy" id="8153"/>
    <lineage>
        <taxon>Eukaryota</taxon>
        <taxon>Metazoa</taxon>
        <taxon>Chordata</taxon>
        <taxon>Craniata</taxon>
        <taxon>Vertebrata</taxon>
        <taxon>Euteleostomi</taxon>
        <taxon>Actinopterygii</taxon>
        <taxon>Neopterygii</taxon>
        <taxon>Teleostei</taxon>
        <taxon>Neoteleostei</taxon>
        <taxon>Acanthomorphata</taxon>
        <taxon>Ovalentaria</taxon>
        <taxon>Cichlomorphae</taxon>
        <taxon>Cichliformes</taxon>
        <taxon>Cichlidae</taxon>
        <taxon>African cichlids</taxon>
        <taxon>Pseudocrenilabrinae</taxon>
        <taxon>Haplochromini</taxon>
        <taxon>Haplochromis</taxon>
    </lineage>
</organism>
<dbReference type="GO" id="GO:0051321">
    <property type="term" value="P:meiotic cell cycle"/>
    <property type="evidence" value="ECO:0007669"/>
    <property type="project" value="UniProtKB-KW"/>
</dbReference>
<dbReference type="GO" id="GO:0010468">
    <property type="term" value="P:regulation of gene expression"/>
    <property type="evidence" value="ECO:0007669"/>
    <property type="project" value="InterPro"/>
</dbReference>
<proteinExistence type="predicted"/>
<dbReference type="Proteomes" id="UP000264840">
    <property type="component" value="Unplaced"/>
</dbReference>
<evidence type="ECO:0000256" key="11">
    <source>
        <dbReference type="SAM" id="MobiDB-lite"/>
    </source>
</evidence>
<evidence type="ECO:0000259" key="13">
    <source>
        <dbReference type="PROSITE" id="PS51644"/>
    </source>
</evidence>